<dbReference type="SUPFAM" id="SSF53756">
    <property type="entry name" value="UDP-Glycosyltransferase/glycogen phosphorylase"/>
    <property type="match status" value="1"/>
</dbReference>
<evidence type="ECO:0000256" key="2">
    <source>
        <dbReference type="ARBA" id="ARBA00022676"/>
    </source>
</evidence>
<comment type="caution">
    <text evidence="6">The sequence shown here is derived from an EMBL/GenBank/DDBJ whole genome shotgun (WGS) entry which is preliminary data.</text>
</comment>
<dbReference type="Gene3D" id="3.40.50.2000">
    <property type="entry name" value="Glycogen Phosphorylase B"/>
    <property type="match status" value="1"/>
</dbReference>
<dbReference type="AlphaFoldDB" id="A0A9Q1HA77"/>
<feature type="transmembrane region" description="Helical" evidence="4">
    <location>
        <begin position="502"/>
        <end position="526"/>
    </location>
</feature>
<evidence type="ECO:0000256" key="1">
    <source>
        <dbReference type="ARBA" id="ARBA00009995"/>
    </source>
</evidence>
<feature type="signal peptide" evidence="5">
    <location>
        <begin position="1"/>
        <end position="24"/>
    </location>
</feature>
<evidence type="ECO:0000313" key="7">
    <source>
        <dbReference type="Proteomes" id="UP001152320"/>
    </source>
</evidence>
<dbReference type="EMBL" id="JAIZAY010000005">
    <property type="protein sequence ID" value="KAJ8041682.1"/>
    <property type="molecule type" value="Genomic_DNA"/>
</dbReference>
<name>A0A9Q1HA77_HOLLE</name>
<proteinExistence type="inferred from homology"/>
<sequence>MFRWTQCVLCVLCMTSLLRIQCHAGQILFYVGSPDLDHHRYMKNLAEEMKTKSHTVSLLMSSAYLKEGSDVGAKNGFVFQSPFTAKDLSWMYTIMASWGTMGESKPSTSTDQMRCTGVAREICITTPRELTISNLYLANCHGLLQDEDVLSKIKSAKFDFYVADPSDLCSVILAQYIDVPYAFAVPTSIENGRHDVWTQLPSPSAYVPHLSTGYDDDMTLSQRVINTLVSTFVTPFGERNFRRPYEELKNKFGIKPEQDLREAMLWTEIWLFNVHFTFDFPRPLMPNVVPVGGLVTKESGTLSKKWQRLMDNSSSSGVVLVSFGSLIDLSLMPDLGETLAKAFARLPQTVIWKYSGEPPQGLGENTILVNDFPQNDLLGHPKVRAYVTHGESSNLHEAVYHERPMVVLPFYINQWLNSKVVESRCVGRRVLQHEISEKKIFAALVTAMTDPKIKSNIEELSFAFRDNFRHPLNAAGLWLNHVIKFRGDHLRPIVHELYTFQYYLLDVGLFLLCLLLLPFVLTFFLIRCMCRCLMKIPRKIIGSITKKEKHE</sequence>
<keyword evidence="4" id="KW-0472">Membrane</keyword>
<protein>
    <submittedName>
        <fullName evidence="6">UDP-glucuronosyltransferase 1-6</fullName>
    </submittedName>
</protein>
<dbReference type="FunFam" id="3.40.50.2000:FF:000050">
    <property type="entry name" value="UDP-glucuronosyltransferase"/>
    <property type="match status" value="1"/>
</dbReference>
<evidence type="ECO:0000256" key="4">
    <source>
        <dbReference type="SAM" id="Phobius"/>
    </source>
</evidence>
<gene>
    <name evidence="6" type="ORF">HOLleu_12572</name>
</gene>
<dbReference type="CDD" id="cd03784">
    <property type="entry name" value="GT1_Gtf-like"/>
    <property type="match status" value="1"/>
</dbReference>
<dbReference type="OrthoDB" id="5835829at2759"/>
<keyword evidence="4" id="KW-1133">Transmembrane helix</keyword>
<evidence type="ECO:0000256" key="5">
    <source>
        <dbReference type="SAM" id="SignalP"/>
    </source>
</evidence>
<dbReference type="PANTHER" id="PTHR48043">
    <property type="entry name" value="EG:EG0003.4 PROTEIN-RELATED"/>
    <property type="match status" value="1"/>
</dbReference>
<dbReference type="Proteomes" id="UP001152320">
    <property type="component" value="Chromosome 5"/>
</dbReference>
<keyword evidence="2" id="KW-0328">Glycosyltransferase</keyword>
<feature type="chain" id="PRO_5040134414" evidence="5">
    <location>
        <begin position="25"/>
        <end position="551"/>
    </location>
</feature>
<organism evidence="6 7">
    <name type="scientific">Holothuria leucospilota</name>
    <name type="common">Black long sea cucumber</name>
    <name type="synonym">Mertensiothuria leucospilota</name>
    <dbReference type="NCBI Taxonomy" id="206669"/>
    <lineage>
        <taxon>Eukaryota</taxon>
        <taxon>Metazoa</taxon>
        <taxon>Echinodermata</taxon>
        <taxon>Eleutherozoa</taxon>
        <taxon>Echinozoa</taxon>
        <taxon>Holothuroidea</taxon>
        <taxon>Aspidochirotacea</taxon>
        <taxon>Aspidochirotida</taxon>
        <taxon>Holothuriidae</taxon>
        <taxon>Holothuria</taxon>
    </lineage>
</organism>
<evidence type="ECO:0000313" key="6">
    <source>
        <dbReference type="EMBL" id="KAJ8041682.1"/>
    </source>
</evidence>
<dbReference type="PANTHER" id="PTHR48043:SF145">
    <property type="entry name" value="FI06409P-RELATED"/>
    <property type="match status" value="1"/>
</dbReference>
<keyword evidence="4" id="KW-0812">Transmembrane</keyword>
<dbReference type="InterPro" id="IPR002213">
    <property type="entry name" value="UDP_glucos_trans"/>
</dbReference>
<accession>A0A9Q1HA77</accession>
<comment type="similarity">
    <text evidence="1">Belongs to the UDP-glycosyltransferase family.</text>
</comment>
<keyword evidence="3" id="KW-0808">Transferase</keyword>
<dbReference type="InterPro" id="IPR050271">
    <property type="entry name" value="UDP-glycosyltransferase"/>
</dbReference>
<keyword evidence="5" id="KW-0732">Signal</keyword>
<dbReference type="GO" id="GO:0008194">
    <property type="term" value="F:UDP-glycosyltransferase activity"/>
    <property type="evidence" value="ECO:0007669"/>
    <property type="project" value="InterPro"/>
</dbReference>
<reference evidence="6" key="1">
    <citation type="submission" date="2021-10" db="EMBL/GenBank/DDBJ databases">
        <title>Tropical sea cucumber genome reveals ecological adaptation and Cuvierian tubules defense mechanism.</title>
        <authorList>
            <person name="Chen T."/>
        </authorList>
    </citation>
    <scope>NUCLEOTIDE SEQUENCE</scope>
    <source>
        <strain evidence="6">Nanhai2018</strain>
        <tissue evidence="6">Muscle</tissue>
    </source>
</reference>
<evidence type="ECO:0000256" key="3">
    <source>
        <dbReference type="ARBA" id="ARBA00022679"/>
    </source>
</evidence>
<dbReference type="Pfam" id="PF00201">
    <property type="entry name" value="UDPGT"/>
    <property type="match status" value="1"/>
</dbReference>
<keyword evidence="7" id="KW-1185">Reference proteome</keyword>